<dbReference type="InterPro" id="IPR006195">
    <property type="entry name" value="aa-tRNA-synth_II"/>
</dbReference>
<dbReference type="GO" id="GO:0006432">
    <property type="term" value="P:phenylalanyl-tRNA aminoacylation"/>
    <property type="evidence" value="ECO:0007669"/>
    <property type="project" value="InterPro"/>
</dbReference>
<dbReference type="GO" id="GO:0046872">
    <property type="term" value="F:metal ion binding"/>
    <property type="evidence" value="ECO:0007669"/>
    <property type="project" value="UniProtKB-KW"/>
</dbReference>
<evidence type="ECO:0000256" key="4">
    <source>
        <dbReference type="ARBA" id="ARBA00022598"/>
    </source>
</evidence>
<dbReference type="InterPro" id="IPR002319">
    <property type="entry name" value="Phenylalanyl-tRNA_Synthase"/>
</dbReference>
<evidence type="ECO:0000256" key="8">
    <source>
        <dbReference type="ARBA" id="ARBA00022842"/>
    </source>
</evidence>
<keyword evidence="6" id="KW-0547">Nucleotide-binding</keyword>
<dbReference type="NCBIfam" id="TIGR00468">
    <property type="entry name" value="pheS"/>
    <property type="match status" value="1"/>
</dbReference>
<sequence>MKNKGSYHPITKFLRKSIEFFIDLGFDVYEGVEIDSEKYNFDLLNVPADHPSRDVQDTFWLTDGRLLRTQTSNAQVRYGENHKPPIKVVSPGVCYRNEATDAGHETTFVQLEGLYIDKNVSLAQLYWILNQFYKHIYGNDVEIRFRPHHFPYTEPSIEFEMKFNDHWFELGGAGMVHPKVIKNMGIDPEKYSGFAFGPGIERPIMIKYGISDIRIMRCGDLRFLKQF</sequence>
<keyword evidence="7" id="KW-0067">ATP-binding</keyword>
<dbReference type="PROSITE" id="PS50862">
    <property type="entry name" value="AA_TRNA_LIGASE_II"/>
    <property type="match status" value="1"/>
</dbReference>
<dbReference type="PANTHER" id="PTHR11538:SF41">
    <property type="entry name" value="PHENYLALANINE--TRNA LIGASE, MITOCHONDRIAL"/>
    <property type="match status" value="1"/>
</dbReference>
<evidence type="ECO:0000256" key="6">
    <source>
        <dbReference type="ARBA" id="ARBA00022741"/>
    </source>
</evidence>
<dbReference type="Proteomes" id="UP000316495">
    <property type="component" value="Unassembled WGS sequence"/>
</dbReference>
<keyword evidence="3" id="KW-0963">Cytoplasm</keyword>
<dbReference type="AlphaFoldDB" id="A0A554LR15"/>
<evidence type="ECO:0000256" key="10">
    <source>
        <dbReference type="ARBA" id="ARBA00023146"/>
    </source>
</evidence>
<evidence type="ECO:0000256" key="1">
    <source>
        <dbReference type="ARBA" id="ARBA00004496"/>
    </source>
</evidence>
<evidence type="ECO:0000313" key="14">
    <source>
        <dbReference type="Proteomes" id="UP000316495"/>
    </source>
</evidence>
<evidence type="ECO:0000313" key="13">
    <source>
        <dbReference type="EMBL" id="TSC95313.1"/>
    </source>
</evidence>
<dbReference type="SUPFAM" id="SSF55681">
    <property type="entry name" value="Class II aaRS and biotin synthetases"/>
    <property type="match status" value="1"/>
</dbReference>
<keyword evidence="5" id="KW-0479">Metal-binding</keyword>
<protein>
    <recommendedName>
        <fullName evidence="2">phenylalanine--tRNA ligase</fullName>
        <ecNumber evidence="2">6.1.1.20</ecNumber>
    </recommendedName>
</protein>
<keyword evidence="10 13" id="KW-0030">Aminoacyl-tRNA synthetase</keyword>
<gene>
    <name evidence="13" type="ORF">Athens101428_41</name>
</gene>
<keyword evidence="4" id="KW-0436">Ligase</keyword>
<dbReference type="InterPro" id="IPR004529">
    <property type="entry name" value="Phe-tRNA-synth_IIc_asu"/>
</dbReference>
<dbReference type="EMBL" id="VMGN01000001">
    <property type="protein sequence ID" value="TSC95313.1"/>
    <property type="molecule type" value="Genomic_DNA"/>
</dbReference>
<evidence type="ECO:0000256" key="3">
    <source>
        <dbReference type="ARBA" id="ARBA00022490"/>
    </source>
</evidence>
<evidence type="ECO:0000259" key="12">
    <source>
        <dbReference type="PROSITE" id="PS50862"/>
    </source>
</evidence>
<accession>A0A554LR15</accession>
<dbReference type="GO" id="GO:0004826">
    <property type="term" value="F:phenylalanine-tRNA ligase activity"/>
    <property type="evidence" value="ECO:0007669"/>
    <property type="project" value="UniProtKB-EC"/>
</dbReference>
<dbReference type="GO" id="GO:0000049">
    <property type="term" value="F:tRNA binding"/>
    <property type="evidence" value="ECO:0007669"/>
    <property type="project" value="InterPro"/>
</dbReference>
<dbReference type="GO" id="GO:0005524">
    <property type="term" value="F:ATP binding"/>
    <property type="evidence" value="ECO:0007669"/>
    <property type="project" value="UniProtKB-KW"/>
</dbReference>
<evidence type="ECO:0000256" key="5">
    <source>
        <dbReference type="ARBA" id="ARBA00022723"/>
    </source>
</evidence>
<evidence type="ECO:0000256" key="2">
    <source>
        <dbReference type="ARBA" id="ARBA00012814"/>
    </source>
</evidence>
<reference evidence="13 14" key="1">
    <citation type="submission" date="2017-07" db="EMBL/GenBank/DDBJ databases">
        <title>Mechanisms for carbon and nitrogen cycling indicate functional differentiation within the Candidate Phyla Radiation.</title>
        <authorList>
            <person name="Danczak R.E."/>
            <person name="Johnston M.D."/>
            <person name="Kenah C."/>
            <person name="Slattery M."/>
            <person name="Wrighton K.C."/>
            <person name="Wilkins M.J."/>
        </authorList>
    </citation>
    <scope>NUCLEOTIDE SEQUENCE [LARGE SCALE GENOMIC DNA]</scope>
    <source>
        <strain evidence="13">Athens1014_28</strain>
    </source>
</reference>
<dbReference type="CDD" id="cd00496">
    <property type="entry name" value="PheRS_alpha_core"/>
    <property type="match status" value="1"/>
</dbReference>
<feature type="domain" description="Aminoacyl-transfer RNA synthetases class-II family profile" evidence="12">
    <location>
        <begin position="85"/>
        <end position="226"/>
    </location>
</feature>
<evidence type="ECO:0000256" key="11">
    <source>
        <dbReference type="ARBA" id="ARBA00049255"/>
    </source>
</evidence>
<proteinExistence type="predicted"/>
<dbReference type="Pfam" id="PF01409">
    <property type="entry name" value="tRNA-synt_2d"/>
    <property type="match status" value="1"/>
</dbReference>
<evidence type="ECO:0000256" key="7">
    <source>
        <dbReference type="ARBA" id="ARBA00022840"/>
    </source>
</evidence>
<dbReference type="InterPro" id="IPR045864">
    <property type="entry name" value="aa-tRNA-synth_II/BPL/LPL"/>
</dbReference>
<dbReference type="EC" id="6.1.1.20" evidence="2"/>
<name>A0A554LR15_9BACT</name>
<organism evidence="13 14">
    <name type="scientific">Candidatus Berkelbacteria bacterium Athens1014_28</name>
    <dbReference type="NCBI Taxonomy" id="2017145"/>
    <lineage>
        <taxon>Bacteria</taxon>
        <taxon>Candidatus Berkelbacteria</taxon>
    </lineage>
</organism>
<dbReference type="PANTHER" id="PTHR11538">
    <property type="entry name" value="PHENYLALANYL-TRNA SYNTHETASE"/>
    <property type="match status" value="1"/>
</dbReference>
<keyword evidence="8" id="KW-0460">Magnesium</keyword>
<evidence type="ECO:0000256" key="9">
    <source>
        <dbReference type="ARBA" id="ARBA00022917"/>
    </source>
</evidence>
<comment type="caution">
    <text evidence="13">The sequence shown here is derived from an EMBL/GenBank/DDBJ whole genome shotgun (WGS) entry which is preliminary data.</text>
</comment>
<dbReference type="Gene3D" id="3.30.930.10">
    <property type="entry name" value="Bira Bifunctional Protein, Domain 2"/>
    <property type="match status" value="1"/>
</dbReference>
<comment type="subcellular location">
    <subcellularLocation>
        <location evidence="1">Cytoplasm</location>
    </subcellularLocation>
</comment>
<comment type="catalytic activity">
    <reaction evidence="11">
        <text>tRNA(Phe) + L-phenylalanine + ATP = L-phenylalanyl-tRNA(Phe) + AMP + diphosphate + H(+)</text>
        <dbReference type="Rhea" id="RHEA:19413"/>
        <dbReference type="Rhea" id="RHEA-COMP:9668"/>
        <dbReference type="Rhea" id="RHEA-COMP:9699"/>
        <dbReference type="ChEBI" id="CHEBI:15378"/>
        <dbReference type="ChEBI" id="CHEBI:30616"/>
        <dbReference type="ChEBI" id="CHEBI:33019"/>
        <dbReference type="ChEBI" id="CHEBI:58095"/>
        <dbReference type="ChEBI" id="CHEBI:78442"/>
        <dbReference type="ChEBI" id="CHEBI:78531"/>
        <dbReference type="ChEBI" id="CHEBI:456215"/>
        <dbReference type="EC" id="6.1.1.20"/>
    </reaction>
</comment>
<keyword evidence="9" id="KW-0648">Protein biosynthesis</keyword>
<dbReference type="GO" id="GO:0005737">
    <property type="term" value="C:cytoplasm"/>
    <property type="evidence" value="ECO:0007669"/>
    <property type="project" value="UniProtKB-SubCell"/>
</dbReference>